<feature type="domain" description="UVR" evidence="15">
    <location>
        <begin position="646"/>
        <end position="681"/>
    </location>
</feature>
<evidence type="ECO:0000256" key="9">
    <source>
        <dbReference type="ARBA" id="ARBA00023204"/>
    </source>
</evidence>
<keyword evidence="4 12" id="KW-0547">Nucleotide-binding</keyword>
<dbReference type="GO" id="GO:0005737">
    <property type="term" value="C:cytoplasm"/>
    <property type="evidence" value="ECO:0007669"/>
    <property type="project" value="UniProtKB-SubCell"/>
</dbReference>
<evidence type="ECO:0000256" key="6">
    <source>
        <dbReference type="ARBA" id="ARBA00022769"/>
    </source>
</evidence>
<comment type="domain">
    <text evidence="12">The beta-hairpin motif is involved in DNA binding.</text>
</comment>
<protein>
    <recommendedName>
        <fullName evidence="11 12">UvrABC system protein B</fullName>
        <shortName evidence="12">Protein UvrB</shortName>
    </recommendedName>
    <alternativeName>
        <fullName evidence="12">Excinuclease ABC subunit B</fullName>
    </alternativeName>
</protein>
<dbReference type="PANTHER" id="PTHR24029:SF0">
    <property type="entry name" value="UVRABC SYSTEM PROTEIN B"/>
    <property type="match status" value="1"/>
</dbReference>
<name>A0A537M4T5_9BACT</name>
<evidence type="ECO:0000256" key="5">
    <source>
        <dbReference type="ARBA" id="ARBA00022763"/>
    </source>
</evidence>
<evidence type="ECO:0000256" key="7">
    <source>
        <dbReference type="ARBA" id="ARBA00022840"/>
    </source>
</evidence>
<dbReference type="SMART" id="SM00490">
    <property type="entry name" value="HELICc"/>
    <property type="match status" value="1"/>
</dbReference>
<evidence type="ECO:0000256" key="13">
    <source>
        <dbReference type="RuleBase" id="RU003587"/>
    </source>
</evidence>
<accession>A0A537M4T5</accession>
<dbReference type="GO" id="GO:0005524">
    <property type="term" value="F:ATP binding"/>
    <property type="evidence" value="ECO:0007669"/>
    <property type="project" value="UniProtKB-UniRule"/>
</dbReference>
<feature type="binding site" evidence="12">
    <location>
        <begin position="38"/>
        <end position="45"/>
    </location>
    <ligand>
        <name>ATP</name>
        <dbReference type="ChEBI" id="CHEBI:30616"/>
    </ligand>
</feature>
<dbReference type="NCBIfam" id="TIGR00631">
    <property type="entry name" value="uvrb"/>
    <property type="match status" value="1"/>
</dbReference>
<keyword evidence="5 12" id="KW-0227">DNA damage</keyword>
<dbReference type="GO" id="GO:0009432">
    <property type="term" value="P:SOS response"/>
    <property type="evidence" value="ECO:0007669"/>
    <property type="project" value="UniProtKB-UniRule"/>
</dbReference>
<keyword evidence="8 12" id="KW-0267">Excision nuclease</keyword>
<evidence type="ECO:0000256" key="10">
    <source>
        <dbReference type="ARBA" id="ARBA00026033"/>
    </source>
</evidence>
<dbReference type="InterPro" id="IPR024759">
    <property type="entry name" value="UvrB_YAD/RRR_dom"/>
</dbReference>
<dbReference type="PROSITE" id="PS51192">
    <property type="entry name" value="HELICASE_ATP_BIND_1"/>
    <property type="match status" value="1"/>
</dbReference>
<dbReference type="SMART" id="SM00487">
    <property type="entry name" value="DEXDc"/>
    <property type="match status" value="1"/>
</dbReference>
<comment type="subcellular location">
    <subcellularLocation>
        <location evidence="1 12 13">Cytoplasm</location>
    </subcellularLocation>
</comment>
<dbReference type="GO" id="GO:0016887">
    <property type="term" value="F:ATP hydrolysis activity"/>
    <property type="evidence" value="ECO:0007669"/>
    <property type="project" value="InterPro"/>
</dbReference>
<dbReference type="PROSITE" id="PS51194">
    <property type="entry name" value="HELICASE_CTER"/>
    <property type="match status" value="1"/>
</dbReference>
<evidence type="ECO:0000256" key="14">
    <source>
        <dbReference type="SAM" id="MobiDB-lite"/>
    </source>
</evidence>
<evidence type="ECO:0000256" key="4">
    <source>
        <dbReference type="ARBA" id="ARBA00022741"/>
    </source>
</evidence>
<dbReference type="InterPro" id="IPR004807">
    <property type="entry name" value="UvrB"/>
</dbReference>
<dbReference type="InterPro" id="IPR006935">
    <property type="entry name" value="Helicase/UvrB_N"/>
</dbReference>
<keyword evidence="9 12" id="KW-0234">DNA repair</keyword>
<evidence type="ECO:0000256" key="2">
    <source>
        <dbReference type="ARBA" id="ARBA00008533"/>
    </source>
</evidence>
<dbReference type="CDD" id="cd17916">
    <property type="entry name" value="DEXHc_UvrB"/>
    <property type="match status" value="1"/>
</dbReference>
<dbReference type="InterPro" id="IPR014001">
    <property type="entry name" value="Helicase_ATP-bd"/>
</dbReference>
<evidence type="ECO:0000259" key="16">
    <source>
        <dbReference type="PROSITE" id="PS51192"/>
    </source>
</evidence>
<dbReference type="Proteomes" id="UP000320393">
    <property type="component" value="Unassembled WGS sequence"/>
</dbReference>
<evidence type="ECO:0000259" key="17">
    <source>
        <dbReference type="PROSITE" id="PS51194"/>
    </source>
</evidence>
<feature type="domain" description="Helicase C-terminal" evidence="17">
    <location>
        <begin position="428"/>
        <end position="594"/>
    </location>
</feature>
<dbReference type="EMBL" id="VBAM01000068">
    <property type="protein sequence ID" value="TMJ15225.1"/>
    <property type="molecule type" value="Genomic_DNA"/>
</dbReference>
<proteinExistence type="inferred from homology"/>
<comment type="subunit">
    <text evidence="10 12 13">Forms a heterotetramer with UvrA during the search for lesions. Interacts with UvrC in an incision complex.</text>
</comment>
<gene>
    <name evidence="12 18" type="primary">uvrB</name>
    <name evidence="18" type="ORF">E6H02_02350</name>
</gene>
<evidence type="ECO:0000313" key="18">
    <source>
        <dbReference type="EMBL" id="TMJ15225.1"/>
    </source>
</evidence>
<dbReference type="PROSITE" id="PS50151">
    <property type="entry name" value="UVR"/>
    <property type="match status" value="1"/>
</dbReference>
<dbReference type="GO" id="GO:0003677">
    <property type="term" value="F:DNA binding"/>
    <property type="evidence" value="ECO:0007669"/>
    <property type="project" value="UniProtKB-UniRule"/>
</dbReference>
<comment type="similarity">
    <text evidence="2 12 13">Belongs to the UvrB family.</text>
</comment>
<dbReference type="InterPro" id="IPR036876">
    <property type="entry name" value="UVR_dom_sf"/>
</dbReference>
<dbReference type="HAMAP" id="MF_00204">
    <property type="entry name" value="UvrB"/>
    <property type="match status" value="1"/>
</dbReference>
<dbReference type="Pfam" id="PF00271">
    <property type="entry name" value="Helicase_C"/>
    <property type="match status" value="1"/>
</dbReference>
<dbReference type="GO" id="GO:0006289">
    <property type="term" value="P:nucleotide-excision repair"/>
    <property type="evidence" value="ECO:0007669"/>
    <property type="project" value="UniProtKB-UniRule"/>
</dbReference>
<sequence>MPAFKMVTDQPPAGDQAKATAQLTEGIRRGDHYQTLLGVTGSGKTFSVAKVVEQIGRPTLVLAHNKTLAAQLYGEFRQFFPDNAVRYFVSYYDYYQPEAYVPQTDLYIAKDASINDEIDRLRHASTKALMERRDVIVVASVSCIYGLGSPEDYQDVMLFVKTGEARSRDEILRRLVDVQYERNDIDFARGRFRVRGDVVEVFPAYEDRAVRIELFGDQVERILEMNPLTGEVLGEKPAVAIWPAKHWVTTDAKMDAALGRIEEELRERVQWFKDHGKLLEAQRLEFRTKYDLEMLREVGYCPGIENYSRPLSGRAAGERPGCLLDYFPKDFLVVIDESHVTVPQVRGMHEGDRARKKNLVDFGFRLPSAYDNRPLTFVEFDALVPQIVFVSATPGPYELGVSAQVVEQIVRPTGLVDPQVEVRPARGQVDDLIGEIKAQVAKGERTLVTTLTKRMAEDLTDYLQELGLRVHYLHSEIETLQRVQILKDLRLGTYDVLVGINLLREGLDLPEVSLVAILDADKEGYLRSETSLVQTMGRAARNVAGRVVLYADEVTESMRKAIEETDRRRTIQTAYNEAHGITPQTIVKPIRDFIDLEAVAEEAAGYEPQEGTVLTADELIGLAEQQHASVPWDIARLLMLSPGELEKTIEALEREMRKAAGELQFEKAAALRDQIRELRKGLGEPFFAPGRGRRNGGRGAGGRRAARDRVSRPGPGGRGGSPQRPQGPKE</sequence>
<evidence type="ECO:0000256" key="8">
    <source>
        <dbReference type="ARBA" id="ARBA00022881"/>
    </source>
</evidence>
<dbReference type="InterPro" id="IPR027417">
    <property type="entry name" value="P-loop_NTPase"/>
</dbReference>
<feature type="short sequence motif" description="Beta-hairpin" evidence="12">
    <location>
        <begin position="91"/>
        <end position="114"/>
    </location>
</feature>
<dbReference type="InterPro" id="IPR041471">
    <property type="entry name" value="UvrB_inter"/>
</dbReference>
<comment type="caution">
    <text evidence="18">The sequence shown here is derived from an EMBL/GenBank/DDBJ whole genome shotgun (WGS) entry which is preliminary data.</text>
</comment>
<dbReference type="GO" id="GO:0009381">
    <property type="term" value="F:excinuclease ABC activity"/>
    <property type="evidence" value="ECO:0007669"/>
    <property type="project" value="UniProtKB-UniRule"/>
</dbReference>
<dbReference type="InterPro" id="IPR001943">
    <property type="entry name" value="UVR_dom"/>
</dbReference>
<keyword evidence="6 12" id="KW-0228">DNA excision</keyword>
<evidence type="ECO:0000256" key="3">
    <source>
        <dbReference type="ARBA" id="ARBA00022490"/>
    </source>
</evidence>
<dbReference type="PANTHER" id="PTHR24029">
    <property type="entry name" value="UVRABC SYSTEM PROTEIN B"/>
    <property type="match status" value="1"/>
</dbReference>
<dbReference type="NCBIfam" id="NF003673">
    <property type="entry name" value="PRK05298.1"/>
    <property type="match status" value="1"/>
</dbReference>
<feature type="compositionally biased region" description="Low complexity" evidence="14">
    <location>
        <begin position="721"/>
        <end position="730"/>
    </location>
</feature>
<dbReference type="InterPro" id="IPR001650">
    <property type="entry name" value="Helicase_C-like"/>
</dbReference>
<dbReference type="AlphaFoldDB" id="A0A537M4T5"/>
<feature type="domain" description="Helicase ATP-binding" evidence="16">
    <location>
        <begin position="25"/>
        <end position="181"/>
    </location>
</feature>
<feature type="region of interest" description="Disordered" evidence="14">
    <location>
        <begin position="682"/>
        <end position="730"/>
    </location>
</feature>
<evidence type="ECO:0000256" key="12">
    <source>
        <dbReference type="HAMAP-Rule" id="MF_00204"/>
    </source>
</evidence>
<dbReference type="Gene3D" id="4.10.860.10">
    <property type="entry name" value="UVR domain"/>
    <property type="match status" value="1"/>
</dbReference>
<dbReference type="CDD" id="cd18790">
    <property type="entry name" value="SF2_C_UvrB"/>
    <property type="match status" value="1"/>
</dbReference>
<keyword evidence="7 12" id="KW-0067">ATP-binding</keyword>
<dbReference type="Pfam" id="PF17757">
    <property type="entry name" value="UvrB_inter"/>
    <property type="match status" value="1"/>
</dbReference>
<dbReference type="SUPFAM" id="SSF46600">
    <property type="entry name" value="C-terminal UvrC-binding domain of UvrB"/>
    <property type="match status" value="1"/>
</dbReference>
<evidence type="ECO:0000313" key="19">
    <source>
        <dbReference type="Proteomes" id="UP000320393"/>
    </source>
</evidence>
<dbReference type="Pfam" id="PF12344">
    <property type="entry name" value="UvrB"/>
    <property type="match status" value="1"/>
</dbReference>
<comment type="function">
    <text evidence="12">The UvrABC repair system catalyzes the recognition and processing of DNA lesions. A damage recognition complex composed of 2 UvrA and 2 UvrB subunits scans DNA for abnormalities. Upon binding of the UvrA(2)B(2) complex to a putative damaged site, the DNA wraps around one UvrB monomer. DNA wrap is dependent on ATP binding by UvrB and probably causes local melting of the DNA helix, facilitating insertion of UvrB beta-hairpin between the DNA strands. Then UvrB probes one DNA strand for the presence of a lesion. If a lesion is found the UvrA subunits dissociate and the UvrB-DNA preincision complex is formed. This complex is subsequently bound by UvrC and the second UvrB is released. If no lesion is found, the DNA wraps around the other UvrB subunit that will check the other stand for damage.</text>
</comment>
<evidence type="ECO:0000256" key="1">
    <source>
        <dbReference type="ARBA" id="ARBA00004496"/>
    </source>
</evidence>
<dbReference type="SUPFAM" id="SSF52540">
    <property type="entry name" value="P-loop containing nucleoside triphosphate hydrolases"/>
    <property type="match status" value="2"/>
</dbReference>
<dbReference type="Gene3D" id="3.40.50.300">
    <property type="entry name" value="P-loop containing nucleotide triphosphate hydrolases"/>
    <property type="match status" value="3"/>
</dbReference>
<reference evidence="18 19" key="1">
    <citation type="journal article" date="2019" name="Nat. Microbiol.">
        <title>Mediterranean grassland soil C-N compound turnover is dependent on rainfall and depth, and is mediated by genomically divergent microorganisms.</title>
        <authorList>
            <person name="Diamond S."/>
            <person name="Andeer P.F."/>
            <person name="Li Z."/>
            <person name="Crits-Christoph A."/>
            <person name="Burstein D."/>
            <person name="Anantharaman K."/>
            <person name="Lane K.R."/>
            <person name="Thomas B.C."/>
            <person name="Pan C."/>
            <person name="Northen T.R."/>
            <person name="Banfield J.F."/>
        </authorList>
    </citation>
    <scope>NUCLEOTIDE SEQUENCE [LARGE SCALE GENOMIC DNA]</scope>
    <source>
        <strain evidence="18">NP_5</strain>
    </source>
</reference>
<keyword evidence="12 13" id="KW-0742">SOS response</keyword>
<evidence type="ECO:0000259" key="15">
    <source>
        <dbReference type="PROSITE" id="PS50151"/>
    </source>
</evidence>
<dbReference type="Pfam" id="PF02151">
    <property type="entry name" value="UVR"/>
    <property type="match status" value="1"/>
</dbReference>
<dbReference type="Pfam" id="PF04851">
    <property type="entry name" value="ResIII"/>
    <property type="match status" value="1"/>
</dbReference>
<keyword evidence="3 12" id="KW-0963">Cytoplasm</keyword>
<dbReference type="GO" id="GO:0009380">
    <property type="term" value="C:excinuclease repair complex"/>
    <property type="evidence" value="ECO:0007669"/>
    <property type="project" value="InterPro"/>
</dbReference>
<evidence type="ECO:0000256" key="11">
    <source>
        <dbReference type="ARBA" id="ARBA00029504"/>
    </source>
</evidence>
<organism evidence="18 19">
    <name type="scientific">Candidatus Segetimicrobium genomatis</name>
    <dbReference type="NCBI Taxonomy" id="2569760"/>
    <lineage>
        <taxon>Bacteria</taxon>
        <taxon>Bacillati</taxon>
        <taxon>Candidatus Sysuimicrobiota</taxon>
        <taxon>Candidatus Sysuimicrobiia</taxon>
        <taxon>Candidatus Sysuimicrobiales</taxon>
        <taxon>Candidatus Segetimicrobiaceae</taxon>
        <taxon>Candidatus Segetimicrobium</taxon>
    </lineage>
</organism>